<reference evidence="1" key="1">
    <citation type="journal article" date="2021" name="New Phytol.">
        <title>Evolutionary innovations through gain and loss of genes in the ectomycorrhizal Boletales.</title>
        <authorList>
            <person name="Wu G."/>
            <person name="Miyauchi S."/>
            <person name="Morin E."/>
            <person name="Kuo A."/>
            <person name="Drula E."/>
            <person name="Varga T."/>
            <person name="Kohler A."/>
            <person name="Feng B."/>
            <person name="Cao Y."/>
            <person name="Lipzen A."/>
            <person name="Daum C."/>
            <person name="Hundley H."/>
            <person name="Pangilinan J."/>
            <person name="Johnson J."/>
            <person name="Barry K."/>
            <person name="LaButti K."/>
            <person name="Ng V."/>
            <person name="Ahrendt S."/>
            <person name="Min B."/>
            <person name="Choi I.G."/>
            <person name="Park H."/>
            <person name="Plett J.M."/>
            <person name="Magnuson J."/>
            <person name="Spatafora J.W."/>
            <person name="Nagy L.G."/>
            <person name="Henrissat B."/>
            <person name="Grigoriev I.V."/>
            <person name="Yang Z.L."/>
            <person name="Xu J."/>
            <person name="Martin F.M."/>
        </authorList>
    </citation>
    <scope>NUCLEOTIDE SEQUENCE</scope>
    <source>
        <strain evidence="1">ATCC 28755</strain>
    </source>
</reference>
<gene>
    <name evidence="1" type="ORF">BJ138DRAFT_1129686</name>
</gene>
<evidence type="ECO:0000313" key="1">
    <source>
        <dbReference type="EMBL" id="KAH7906737.1"/>
    </source>
</evidence>
<organism evidence="1 2">
    <name type="scientific">Hygrophoropsis aurantiaca</name>
    <dbReference type="NCBI Taxonomy" id="72124"/>
    <lineage>
        <taxon>Eukaryota</taxon>
        <taxon>Fungi</taxon>
        <taxon>Dikarya</taxon>
        <taxon>Basidiomycota</taxon>
        <taxon>Agaricomycotina</taxon>
        <taxon>Agaricomycetes</taxon>
        <taxon>Agaricomycetidae</taxon>
        <taxon>Boletales</taxon>
        <taxon>Coniophorineae</taxon>
        <taxon>Hygrophoropsidaceae</taxon>
        <taxon>Hygrophoropsis</taxon>
    </lineage>
</organism>
<protein>
    <submittedName>
        <fullName evidence="1">Uncharacterized protein</fullName>
    </submittedName>
</protein>
<proteinExistence type="predicted"/>
<evidence type="ECO:0000313" key="2">
    <source>
        <dbReference type="Proteomes" id="UP000790377"/>
    </source>
</evidence>
<sequence length="131" mass="15102">MMLSEYLKTILSPDMTLKVAGIILTYAQARQLGSFMKGEPLETGPAFDIFFREAKKHRMELLPVDYPRGKDAKPWLILVVLAHNSIYETKYKYKGYYEGKWGEPARKWLTERGVTGNLRWVTFADPADVEP</sequence>
<dbReference type="EMBL" id="MU267981">
    <property type="protein sequence ID" value="KAH7906737.1"/>
    <property type="molecule type" value="Genomic_DNA"/>
</dbReference>
<name>A0ACB8A218_9AGAM</name>
<comment type="caution">
    <text evidence="1">The sequence shown here is derived from an EMBL/GenBank/DDBJ whole genome shotgun (WGS) entry which is preliminary data.</text>
</comment>
<dbReference type="Proteomes" id="UP000790377">
    <property type="component" value="Unassembled WGS sequence"/>
</dbReference>
<accession>A0ACB8A218</accession>
<keyword evidence="2" id="KW-1185">Reference proteome</keyword>